<organism evidence="4 5">
    <name type="scientific">Oceanimonas doudoroffii</name>
    <dbReference type="NCBI Taxonomy" id="84158"/>
    <lineage>
        <taxon>Bacteria</taxon>
        <taxon>Pseudomonadati</taxon>
        <taxon>Pseudomonadota</taxon>
        <taxon>Gammaproteobacteria</taxon>
        <taxon>Aeromonadales</taxon>
        <taxon>Aeromonadaceae</taxon>
        <taxon>Oceanimonas</taxon>
    </lineage>
</organism>
<comment type="caution">
    <text evidence="4">The sequence shown here is derived from an EMBL/GenBank/DDBJ whole genome shotgun (WGS) entry which is preliminary data.</text>
</comment>
<reference evidence="4 5" key="1">
    <citation type="submission" date="2017-08" db="EMBL/GenBank/DDBJ databases">
        <title>A Genome Sequence of Oceanimonas doudoroffii ATCC 27123T.</title>
        <authorList>
            <person name="Brennan M.A."/>
            <person name="Maclea K.S."/>
            <person name="Mcclelland W.D."/>
            <person name="Trachtenberg A.M."/>
        </authorList>
    </citation>
    <scope>NUCLEOTIDE SEQUENCE [LARGE SCALE GENOMIC DNA]</scope>
    <source>
        <strain evidence="4 5">ATCC 27123</strain>
    </source>
</reference>
<protein>
    <recommendedName>
        <fullName evidence="3">Imelysin-like domain-containing protein</fullName>
    </recommendedName>
</protein>
<keyword evidence="5" id="KW-1185">Reference proteome</keyword>
<dbReference type="Proteomes" id="UP000242757">
    <property type="component" value="Unassembled WGS sequence"/>
</dbReference>
<dbReference type="PROSITE" id="PS51257">
    <property type="entry name" value="PROKAR_LIPOPROTEIN"/>
    <property type="match status" value="1"/>
</dbReference>
<dbReference type="InterPro" id="IPR034984">
    <property type="entry name" value="Imelysin-like_IPPA"/>
</dbReference>
<dbReference type="EMBL" id="NBIM01000004">
    <property type="protein sequence ID" value="OXY81277.1"/>
    <property type="molecule type" value="Genomic_DNA"/>
</dbReference>
<dbReference type="AlphaFoldDB" id="A0A233RD00"/>
<dbReference type="InterPro" id="IPR018976">
    <property type="entry name" value="Imelysin-like"/>
</dbReference>
<evidence type="ECO:0000256" key="1">
    <source>
        <dbReference type="ARBA" id="ARBA00004196"/>
    </source>
</evidence>
<dbReference type="CDD" id="cd14659">
    <property type="entry name" value="Imelysin-like_IPPA"/>
    <property type="match status" value="1"/>
</dbReference>
<feature type="domain" description="Imelysin-like" evidence="3">
    <location>
        <begin position="41"/>
        <end position="282"/>
    </location>
</feature>
<evidence type="ECO:0000259" key="3">
    <source>
        <dbReference type="Pfam" id="PF09375"/>
    </source>
</evidence>
<dbReference type="RefSeq" id="WP_094201113.1">
    <property type="nucleotide sequence ID" value="NZ_NBIM01000004.1"/>
</dbReference>
<name>A0A233RD00_9GAMM</name>
<accession>A0A233RD00</accession>
<sequence length="332" mass="36532">MNLRLFSLAALGVLTACQSQPPVDPALERLTDAHLTLMRQQADHLAGELEQLHHDVQAYCGGDQSLVTVQGQWRDAFAAWTAHQGQSGGPLDAAGLSYAFQLWPDKKDTTGRQLAGQLSQPGVLKGASVTLGAVEYLLYEDLSQTQRCALLPRISAELVASGGRLQQAWYHTAGYAQQLEQMQLQGGEAVVLTQILGQLAHRFDRIEKKLDLPLNTVDHPRPLFAEAWRSAQSLHFLRTSLHSLQQEYQAGGVRAYLEQRHATALIAELDDAFADTLEHLPKGDSLAYWLQGDNYATLLRFKISFDRLGSKLKLRLPEALGVSLGFNATDGD</sequence>
<dbReference type="GO" id="GO:0030313">
    <property type="term" value="C:cell envelope"/>
    <property type="evidence" value="ECO:0007669"/>
    <property type="project" value="UniProtKB-SubCell"/>
</dbReference>
<comment type="subcellular location">
    <subcellularLocation>
        <location evidence="1">Cell envelope</location>
    </subcellularLocation>
</comment>
<evidence type="ECO:0000256" key="2">
    <source>
        <dbReference type="ARBA" id="ARBA00022729"/>
    </source>
</evidence>
<proteinExistence type="predicted"/>
<dbReference type="OrthoDB" id="5729110at2"/>
<dbReference type="InterPro" id="IPR038352">
    <property type="entry name" value="Imelysin_sf"/>
</dbReference>
<gene>
    <name evidence="4" type="ORF">B6S08_12345</name>
</gene>
<dbReference type="Gene3D" id="1.20.1420.20">
    <property type="entry name" value="M75 peptidase, HXXE motif"/>
    <property type="match status" value="1"/>
</dbReference>
<evidence type="ECO:0000313" key="5">
    <source>
        <dbReference type="Proteomes" id="UP000242757"/>
    </source>
</evidence>
<keyword evidence="2" id="KW-0732">Signal</keyword>
<dbReference type="Pfam" id="PF09375">
    <property type="entry name" value="Peptidase_M75"/>
    <property type="match status" value="1"/>
</dbReference>
<evidence type="ECO:0000313" key="4">
    <source>
        <dbReference type="EMBL" id="OXY81277.1"/>
    </source>
</evidence>